<keyword evidence="2" id="KW-1185">Reference proteome</keyword>
<evidence type="ECO:0000313" key="2">
    <source>
        <dbReference type="Proteomes" id="UP000078302"/>
    </source>
</evidence>
<name>A0A179BPL9_ACIFR</name>
<dbReference type="Proteomes" id="UP000078302">
    <property type="component" value="Unassembled WGS sequence"/>
</dbReference>
<protein>
    <submittedName>
        <fullName evidence="1">Uncharacterized protein</fullName>
    </submittedName>
</protein>
<comment type="caution">
    <text evidence="1">The sequence shown here is derived from an EMBL/GenBank/DDBJ whole genome shotgun (WGS) entry which is preliminary data.</text>
</comment>
<reference evidence="1 2" key="1">
    <citation type="submission" date="2016-04" db="EMBL/GenBank/DDBJ databases">
        <title>Acidithiobacillus ferrooxidans genome sequencing and assembly.</title>
        <authorList>
            <person name="Zhou Z."/>
        </authorList>
    </citation>
    <scope>NUCLEOTIDE SEQUENCE [LARGE SCALE GENOMIC DNA]</scope>
    <source>
        <strain evidence="1 2">BY0502</strain>
    </source>
</reference>
<dbReference type="AlphaFoldDB" id="A0A179BPL9"/>
<organism evidence="1 2">
    <name type="scientific">Acidithiobacillus ferrooxidans</name>
    <name type="common">Thiobacillus ferrooxidans</name>
    <dbReference type="NCBI Taxonomy" id="920"/>
    <lineage>
        <taxon>Bacteria</taxon>
        <taxon>Pseudomonadati</taxon>
        <taxon>Pseudomonadota</taxon>
        <taxon>Acidithiobacillia</taxon>
        <taxon>Acidithiobacillales</taxon>
        <taxon>Acidithiobacillaceae</taxon>
        <taxon>Acidithiobacillus</taxon>
    </lineage>
</organism>
<accession>A0A179BPL9</accession>
<evidence type="ECO:0000313" key="1">
    <source>
        <dbReference type="EMBL" id="OAP93562.1"/>
    </source>
</evidence>
<sequence length="70" mass="8047">MPVFIAPRFLQSVMPAWHLAFLKPPSLRCLEFLCARSKTGNRVAESRQARQKTLFRVAERHPEVLQELAA</sequence>
<proteinExistence type="predicted"/>
<dbReference type="EMBL" id="LVXZ01000003">
    <property type="protein sequence ID" value="OAP93562.1"/>
    <property type="molecule type" value="Genomic_DNA"/>
</dbReference>
<gene>
    <name evidence="1" type="ORF">A4H96_00175</name>
</gene>